<evidence type="ECO:0000313" key="2">
    <source>
        <dbReference type="EMBL" id="GBP69803.1"/>
    </source>
</evidence>
<reference evidence="2 3" key="1">
    <citation type="journal article" date="2019" name="Commun. Biol.">
        <title>The bagworm genome reveals a unique fibroin gene that provides high tensile strength.</title>
        <authorList>
            <person name="Kono N."/>
            <person name="Nakamura H."/>
            <person name="Ohtoshi R."/>
            <person name="Tomita M."/>
            <person name="Numata K."/>
            <person name="Arakawa K."/>
        </authorList>
    </citation>
    <scope>NUCLEOTIDE SEQUENCE [LARGE SCALE GENOMIC DNA]</scope>
</reference>
<name>A0A4C1Y380_EUMVA</name>
<organism evidence="2 3">
    <name type="scientific">Eumeta variegata</name>
    <name type="common">Bagworm moth</name>
    <name type="synonym">Eumeta japonica</name>
    <dbReference type="NCBI Taxonomy" id="151549"/>
    <lineage>
        <taxon>Eukaryota</taxon>
        <taxon>Metazoa</taxon>
        <taxon>Ecdysozoa</taxon>
        <taxon>Arthropoda</taxon>
        <taxon>Hexapoda</taxon>
        <taxon>Insecta</taxon>
        <taxon>Pterygota</taxon>
        <taxon>Neoptera</taxon>
        <taxon>Endopterygota</taxon>
        <taxon>Lepidoptera</taxon>
        <taxon>Glossata</taxon>
        <taxon>Ditrysia</taxon>
        <taxon>Tineoidea</taxon>
        <taxon>Psychidae</taxon>
        <taxon>Oiketicinae</taxon>
        <taxon>Eumeta</taxon>
    </lineage>
</organism>
<proteinExistence type="predicted"/>
<evidence type="ECO:0000256" key="1">
    <source>
        <dbReference type="SAM" id="MobiDB-lite"/>
    </source>
</evidence>
<dbReference type="AlphaFoldDB" id="A0A4C1Y380"/>
<feature type="compositionally biased region" description="Low complexity" evidence="1">
    <location>
        <begin position="1"/>
        <end position="17"/>
    </location>
</feature>
<dbReference type="Proteomes" id="UP000299102">
    <property type="component" value="Unassembled WGS sequence"/>
</dbReference>
<keyword evidence="3" id="KW-1185">Reference proteome</keyword>
<comment type="caution">
    <text evidence="2">The sequence shown here is derived from an EMBL/GenBank/DDBJ whole genome shotgun (WGS) entry which is preliminary data.</text>
</comment>
<dbReference type="EMBL" id="BGZK01001053">
    <property type="protein sequence ID" value="GBP69803.1"/>
    <property type="molecule type" value="Genomic_DNA"/>
</dbReference>
<gene>
    <name evidence="2" type="ORF">EVAR_51966_1</name>
</gene>
<accession>A0A4C1Y380</accession>
<evidence type="ECO:0000313" key="3">
    <source>
        <dbReference type="Proteomes" id="UP000299102"/>
    </source>
</evidence>
<feature type="region of interest" description="Disordered" evidence="1">
    <location>
        <begin position="1"/>
        <end position="27"/>
    </location>
</feature>
<sequence length="162" mass="17541">MFDAGGRAAGASGVVRAQGERAPSPDLDRSTAELLTCQIKSLALCLEERIGRRPCDISVSVTTRGPIVRIQDLLAIEISTETAEIVLVSHWRVRVAFIAKFSALSQTACALSAVGRLIAITKQRRREGARAGEGVRVAAAFFTQIKALSATQLYKYRQLIEN</sequence>
<protein>
    <submittedName>
        <fullName evidence="2">Uncharacterized protein</fullName>
    </submittedName>
</protein>